<feature type="compositionally biased region" description="Basic and acidic residues" evidence="1">
    <location>
        <begin position="336"/>
        <end position="347"/>
    </location>
</feature>
<feature type="compositionally biased region" description="Low complexity" evidence="1">
    <location>
        <begin position="390"/>
        <end position="457"/>
    </location>
</feature>
<sequence>MSDNSQPVSSRRALREKRRAEMEALLANSKAEQAAKEQADKKAKAESANSDSKDSSGAAKSASSAPKPAVSKPAPAKAAEAKASAKPAAKPAAAAKQPAANSGNPKTPAKPAPKPAEKAPAAKSAPKPQPAKPVDSKPAAAKPAETKLAPAKSAPNKPAQSKPAESKPAASKTAVSTSAESPAVQKPEALGERASLRRARDREALRERRRLEEEVGSLTSHVPTVEPADDPKPLTRRQLRLQALADQNKGAAAAKPVSGTKPAKPSGAENAPDTTVMSVEEALAARRAHDPKSPVDPVLLGEDDSEIDLEVLAHQREMAARAAIISRRAAERERLRIENSKQGKEDVASDPFTGAMGNIREVEERIAKTGVSGPKTESVSLSLDAQGKIASKPAVKPAPKPAAKAPAKPAPKPAAAAKPAAKPVQKPVAKPAPAAKPTPVAKAPVAAKPAAASAPESKAVELPRIEAVNAQGLQPLDVQTHGVRRANNMLIAMIVALGVGGAALVAGLIMLLTN</sequence>
<comment type="caution">
    <text evidence="3">The sequence shown here is derived from an EMBL/GenBank/DDBJ whole genome shotgun (WGS) entry which is preliminary data.</text>
</comment>
<name>A0ABS4XTL7_GLUPR</name>
<evidence type="ECO:0000256" key="2">
    <source>
        <dbReference type="SAM" id="Phobius"/>
    </source>
</evidence>
<evidence type="ECO:0000256" key="1">
    <source>
        <dbReference type="SAM" id="MobiDB-lite"/>
    </source>
</evidence>
<feature type="compositionally biased region" description="Low complexity" evidence="1">
    <location>
        <begin position="46"/>
        <end position="107"/>
    </location>
</feature>
<keyword evidence="2" id="KW-0472">Membrane</keyword>
<protein>
    <submittedName>
        <fullName evidence="3">Uncharacterized protein</fullName>
    </submittedName>
</protein>
<feature type="compositionally biased region" description="Basic and acidic residues" evidence="1">
    <location>
        <begin position="33"/>
        <end position="45"/>
    </location>
</feature>
<dbReference type="Proteomes" id="UP001195422">
    <property type="component" value="Unassembled WGS sequence"/>
</dbReference>
<keyword evidence="4" id="KW-1185">Reference proteome</keyword>
<feature type="transmembrane region" description="Helical" evidence="2">
    <location>
        <begin position="489"/>
        <end position="512"/>
    </location>
</feature>
<evidence type="ECO:0000313" key="3">
    <source>
        <dbReference type="EMBL" id="MBP2399843.1"/>
    </source>
</evidence>
<keyword evidence="2" id="KW-0812">Transmembrane</keyword>
<dbReference type="RefSeq" id="WP_188946912.1">
    <property type="nucleotide sequence ID" value="NZ_BMPH01000001.1"/>
</dbReference>
<feature type="region of interest" description="Disordered" evidence="1">
    <location>
        <begin position="1"/>
        <end position="275"/>
    </location>
</feature>
<accession>A0ABS4XTL7</accession>
<dbReference type="EMBL" id="JAGIOJ010000001">
    <property type="protein sequence ID" value="MBP2399843.1"/>
    <property type="molecule type" value="Genomic_DNA"/>
</dbReference>
<proteinExistence type="predicted"/>
<reference evidence="3 4" key="1">
    <citation type="submission" date="2021-03" db="EMBL/GenBank/DDBJ databases">
        <title>Sequencing the genomes of 1000 actinobacteria strains.</title>
        <authorList>
            <person name="Klenk H.-P."/>
        </authorList>
    </citation>
    <scope>NUCLEOTIDE SEQUENCE [LARGE SCALE GENOMIC DNA]</scope>
    <source>
        <strain evidence="3 4">DSM 20168</strain>
    </source>
</reference>
<organism evidence="3 4">
    <name type="scientific">Glutamicibacter protophormiae</name>
    <name type="common">Brevibacterium protophormiae</name>
    <dbReference type="NCBI Taxonomy" id="37930"/>
    <lineage>
        <taxon>Bacteria</taxon>
        <taxon>Bacillati</taxon>
        <taxon>Actinomycetota</taxon>
        <taxon>Actinomycetes</taxon>
        <taxon>Micrococcales</taxon>
        <taxon>Micrococcaceae</taxon>
        <taxon>Glutamicibacter</taxon>
    </lineage>
</organism>
<keyword evidence="2" id="KW-1133">Transmembrane helix</keyword>
<feature type="region of interest" description="Disordered" evidence="1">
    <location>
        <begin position="336"/>
        <end position="458"/>
    </location>
</feature>
<evidence type="ECO:0000313" key="4">
    <source>
        <dbReference type="Proteomes" id="UP001195422"/>
    </source>
</evidence>
<feature type="compositionally biased region" description="Basic and acidic residues" evidence="1">
    <location>
        <begin position="189"/>
        <end position="213"/>
    </location>
</feature>
<gene>
    <name evidence="3" type="ORF">JOF39_002924</name>
</gene>